<dbReference type="CDD" id="cd04301">
    <property type="entry name" value="NAT_SF"/>
    <property type="match status" value="1"/>
</dbReference>
<feature type="domain" description="N-acetyltransferase" evidence="1">
    <location>
        <begin position="67"/>
        <end position="229"/>
    </location>
</feature>
<proteinExistence type="predicted"/>
<comment type="caution">
    <text evidence="2">The sequence shown here is derived from an EMBL/GenBank/DDBJ whole genome shotgun (WGS) entry which is preliminary data.</text>
</comment>
<dbReference type="Gene3D" id="3.40.630.30">
    <property type="match status" value="2"/>
</dbReference>
<evidence type="ECO:0000313" key="3">
    <source>
        <dbReference type="Proteomes" id="UP000239469"/>
    </source>
</evidence>
<sequence length="338" mass="36552">MALAGHLSGQGVHEQRATVTWGNEASMRVLERAGFVRGQVLPDNDTVGGRLVDDIEFVRYRAASGGLCLLRARPDETQCVADILSEAAAWLRAGGRKMWLPEEMAVERVVANVAAGWFHYIERAGERLGVVQIQYDDPLFWPDAAAGASVFLHRIAVRRNFAGQGVVAAMVRHALDMAAAQGLRYVGLDCDAARPALRAHYLRHGFVHRDDVQAGCWKVSRLEMETGRAHRLMDSARMGASLDYCCCAAPCPACAVFCARGGAFFTYLSNQLSISYTSCSLDSRAAYQCGSCGSITRRVVPPLPRMASKNLEACSGVVPGLASSVPWTIRIGAFSLSA</sequence>
<dbReference type="SUPFAM" id="SSF55729">
    <property type="entry name" value="Acyl-CoA N-acyltransferases (Nat)"/>
    <property type="match status" value="2"/>
</dbReference>
<gene>
    <name evidence="2" type="ORF">BUE93_11485</name>
</gene>
<dbReference type="InterPro" id="IPR000182">
    <property type="entry name" value="GNAT_dom"/>
</dbReference>
<dbReference type="InterPro" id="IPR016181">
    <property type="entry name" value="Acyl_CoA_acyltransferase"/>
</dbReference>
<accession>A0A2S9X3H5</accession>
<dbReference type="Pfam" id="PF00583">
    <property type="entry name" value="Acetyltransf_1"/>
    <property type="match status" value="1"/>
</dbReference>
<dbReference type="AlphaFoldDB" id="A0A2S9X3H5"/>
<dbReference type="GO" id="GO:0016747">
    <property type="term" value="F:acyltransferase activity, transferring groups other than amino-acyl groups"/>
    <property type="evidence" value="ECO:0007669"/>
    <property type="project" value="InterPro"/>
</dbReference>
<dbReference type="PROSITE" id="PS51186">
    <property type="entry name" value="GNAT"/>
    <property type="match status" value="1"/>
</dbReference>
<evidence type="ECO:0000313" key="2">
    <source>
        <dbReference type="EMBL" id="PRP70278.1"/>
    </source>
</evidence>
<name>A0A2S9X3H5_9NEIS</name>
<protein>
    <recommendedName>
        <fullName evidence="1">N-acetyltransferase domain-containing protein</fullName>
    </recommendedName>
</protein>
<dbReference type="Proteomes" id="UP000239469">
    <property type="component" value="Unassembled WGS sequence"/>
</dbReference>
<reference evidence="2 3" key="1">
    <citation type="submission" date="2017-01" db="EMBL/GenBank/DDBJ databases">
        <title>New insights into the genetic diversity of Chromobacterium isolated from tropical freshwater lake.</title>
        <authorList>
            <person name="Santos A.B."/>
            <person name="Nascimento A.M."/>
            <person name="Da Silva P.C."/>
        </authorList>
    </citation>
    <scope>NUCLEOTIDE SEQUENCE [LARGE SCALE GENOMIC DNA]</scope>
    <source>
        <strain evidence="2 3">56AF</strain>
    </source>
</reference>
<dbReference type="EMBL" id="MTBD01000026">
    <property type="protein sequence ID" value="PRP70278.1"/>
    <property type="molecule type" value="Genomic_DNA"/>
</dbReference>
<evidence type="ECO:0000259" key="1">
    <source>
        <dbReference type="PROSITE" id="PS51186"/>
    </source>
</evidence>
<organism evidence="2 3">
    <name type="scientific">Chromobacterium amazonense</name>
    <dbReference type="NCBI Taxonomy" id="1382803"/>
    <lineage>
        <taxon>Bacteria</taxon>
        <taxon>Pseudomonadati</taxon>
        <taxon>Pseudomonadota</taxon>
        <taxon>Betaproteobacteria</taxon>
        <taxon>Neisseriales</taxon>
        <taxon>Chromobacteriaceae</taxon>
        <taxon>Chromobacterium</taxon>
    </lineage>
</organism>